<dbReference type="Gene3D" id="1.10.260.40">
    <property type="entry name" value="lambda repressor-like DNA-binding domains"/>
    <property type="match status" value="1"/>
</dbReference>
<proteinExistence type="predicted"/>
<accession>A0A1G6YH00</accession>
<evidence type="ECO:0000313" key="2">
    <source>
        <dbReference type="EMBL" id="SDD89561.1"/>
    </source>
</evidence>
<feature type="domain" description="HTH cro/C1-type" evidence="1">
    <location>
        <begin position="66"/>
        <end position="99"/>
    </location>
</feature>
<keyword evidence="2" id="KW-0238">DNA-binding</keyword>
<dbReference type="PROSITE" id="PS50943">
    <property type="entry name" value="HTH_CROC1"/>
    <property type="match status" value="1"/>
</dbReference>
<dbReference type="CDD" id="cd00093">
    <property type="entry name" value="HTH_XRE"/>
    <property type="match status" value="1"/>
</dbReference>
<keyword evidence="3" id="KW-1185">Reference proteome</keyword>
<dbReference type="AlphaFoldDB" id="A0A1G6YH00"/>
<dbReference type="RefSeq" id="WP_092782215.1">
    <property type="nucleotide sequence ID" value="NZ_FNAP01000002.1"/>
</dbReference>
<dbReference type="Proteomes" id="UP000199412">
    <property type="component" value="Unassembled WGS sequence"/>
</dbReference>
<dbReference type="STRING" id="69960.SAMN05421720_1026"/>
<dbReference type="InterPro" id="IPR001387">
    <property type="entry name" value="Cro/C1-type_HTH"/>
</dbReference>
<dbReference type="EMBL" id="FNAP01000002">
    <property type="protein sequence ID" value="SDD89561.1"/>
    <property type="molecule type" value="Genomic_DNA"/>
</dbReference>
<dbReference type="Pfam" id="PF01381">
    <property type="entry name" value="HTH_3"/>
    <property type="match status" value="1"/>
</dbReference>
<gene>
    <name evidence="2" type="ORF">SAMN05421720_1026</name>
</gene>
<dbReference type="OrthoDB" id="7365244at2"/>
<organism evidence="2 3">
    <name type="scientific">Rhodospira trueperi</name>
    <dbReference type="NCBI Taxonomy" id="69960"/>
    <lineage>
        <taxon>Bacteria</taxon>
        <taxon>Pseudomonadati</taxon>
        <taxon>Pseudomonadota</taxon>
        <taxon>Alphaproteobacteria</taxon>
        <taxon>Rhodospirillales</taxon>
        <taxon>Rhodospirillaceae</taxon>
        <taxon>Rhodospira</taxon>
    </lineage>
</organism>
<evidence type="ECO:0000259" key="1">
    <source>
        <dbReference type="PROSITE" id="PS50943"/>
    </source>
</evidence>
<dbReference type="SUPFAM" id="SSF47413">
    <property type="entry name" value="lambda repressor-like DNA-binding domains"/>
    <property type="match status" value="1"/>
</dbReference>
<dbReference type="GO" id="GO:0003677">
    <property type="term" value="F:DNA binding"/>
    <property type="evidence" value="ECO:0007669"/>
    <property type="project" value="UniProtKB-KW"/>
</dbReference>
<dbReference type="InterPro" id="IPR010982">
    <property type="entry name" value="Lambda_DNA-bd_dom_sf"/>
</dbReference>
<protein>
    <submittedName>
        <fullName evidence="2">DNA-binding transcriptional regulator YiaG, contains XRE-type HTH domain</fullName>
    </submittedName>
</protein>
<name>A0A1G6YH00_9PROT</name>
<evidence type="ECO:0000313" key="3">
    <source>
        <dbReference type="Proteomes" id="UP000199412"/>
    </source>
</evidence>
<reference evidence="2 3" key="1">
    <citation type="submission" date="2016-10" db="EMBL/GenBank/DDBJ databases">
        <authorList>
            <person name="de Groot N.N."/>
        </authorList>
    </citation>
    <scope>NUCLEOTIDE SEQUENCE [LARGE SCALE GENOMIC DNA]</scope>
    <source>
        <strain evidence="2 3">ATCC 700224</strain>
    </source>
</reference>
<sequence>MAGSTTQDDLYHFTECGLDDVWVEGVEETVDEDGDTVLVVPRVQALHRLIVRALIGRDGPLIGAEVKAIRTEMGLTQAELGDLLRKEALTVGRWERGETPIDPNADAVLRLVSNERLALGRAESAETTARRCAAPRDGTPIIIRRNDLDRFFLPSAA</sequence>